<evidence type="ECO:0000256" key="1">
    <source>
        <dbReference type="SAM" id="MobiDB-lite"/>
    </source>
</evidence>
<feature type="compositionally biased region" description="Basic and acidic residues" evidence="1">
    <location>
        <begin position="428"/>
        <end position="437"/>
    </location>
</feature>
<keyword evidence="4" id="KW-1185">Reference proteome</keyword>
<feature type="region of interest" description="Disordered" evidence="1">
    <location>
        <begin position="398"/>
        <end position="437"/>
    </location>
</feature>
<proteinExistence type="predicted"/>
<reference evidence="4" key="1">
    <citation type="journal article" date="2012" name="PLoS Genet.">
        <title>The genomes of the fungal plant pathogens Cladosporium fulvum and Dothistroma septosporum reveal adaptation to different hosts and lifestyles but also signatures of common ancestry.</title>
        <authorList>
            <person name="de Wit P.J.G.M."/>
            <person name="van der Burgt A."/>
            <person name="Oekmen B."/>
            <person name="Stergiopoulos I."/>
            <person name="Abd-Elsalam K.A."/>
            <person name="Aerts A.L."/>
            <person name="Bahkali A.H."/>
            <person name="Beenen H.G."/>
            <person name="Chettri P."/>
            <person name="Cox M.P."/>
            <person name="Datema E."/>
            <person name="de Vries R.P."/>
            <person name="Dhillon B."/>
            <person name="Ganley A.R."/>
            <person name="Griffiths S.A."/>
            <person name="Guo Y."/>
            <person name="Hamelin R.C."/>
            <person name="Henrissat B."/>
            <person name="Kabir M.S."/>
            <person name="Jashni M.K."/>
            <person name="Kema G."/>
            <person name="Klaubauf S."/>
            <person name="Lapidus A."/>
            <person name="Levasseur A."/>
            <person name="Lindquist E."/>
            <person name="Mehrabi R."/>
            <person name="Ohm R.A."/>
            <person name="Owen T.J."/>
            <person name="Salamov A."/>
            <person name="Schwelm A."/>
            <person name="Schijlen E."/>
            <person name="Sun H."/>
            <person name="van den Burg H.A."/>
            <person name="van Ham R.C.H.J."/>
            <person name="Zhang S."/>
            <person name="Goodwin S.B."/>
            <person name="Grigoriev I.V."/>
            <person name="Collemare J."/>
            <person name="Bradshaw R.E."/>
        </authorList>
    </citation>
    <scope>NUCLEOTIDE SEQUENCE [LARGE SCALE GENOMIC DNA]</scope>
    <source>
        <strain evidence="4">NZE10 / CBS 128990</strain>
    </source>
</reference>
<name>N1PEX1_DOTSN</name>
<feature type="signal peptide" evidence="2">
    <location>
        <begin position="1"/>
        <end position="19"/>
    </location>
</feature>
<keyword evidence="2" id="KW-0732">Signal</keyword>
<dbReference type="Proteomes" id="UP000016933">
    <property type="component" value="Unassembled WGS sequence"/>
</dbReference>
<dbReference type="OMA" id="NYPGDWL"/>
<dbReference type="AlphaFoldDB" id="N1PEX1"/>
<protein>
    <recommendedName>
        <fullName evidence="5">Stress response protein ish1</fullName>
    </recommendedName>
</protein>
<dbReference type="InterPro" id="IPR018803">
    <property type="entry name" value="Ish1/Msc1-like"/>
</dbReference>
<organism evidence="3 4">
    <name type="scientific">Dothistroma septosporum (strain NZE10 / CBS 128990)</name>
    <name type="common">Red band needle blight fungus</name>
    <name type="synonym">Mycosphaerella pini</name>
    <dbReference type="NCBI Taxonomy" id="675120"/>
    <lineage>
        <taxon>Eukaryota</taxon>
        <taxon>Fungi</taxon>
        <taxon>Dikarya</taxon>
        <taxon>Ascomycota</taxon>
        <taxon>Pezizomycotina</taxon>
        <taxon>Dothideomycetes</taxon>
        <taxon>Dothideomycetidae</taxon>
        <taxon>Mycosphaerellales</taxon>
        <taxon>Mycosphaerellaceae</taxon>
        <taxon>Dothistroma</taxon>
    </lineage>
</organism>
<dbReference type="eggNOG" id="ENOG502RNIV">
    <property type="taxonomic scope" value="Eukaryota"/>
</dbReference>
<evidence type="ECO:0008006" key="5">
    <source>
        <dbReference type="Google" id="ProtNLM"/>
    </source>
</evidence>
<evidence type="ECO:0000313" key="4">
    <source>
        <dbReference type="Proteomes" id="UP000016933"/>
    </source>
</evidence>
<accession>N1PEX1</accession>
<dbReference type="EMBL" id="KB446542">
    <property type="protein sequence ID" value="EME41168.1"/>
    <property type="molecule type" value="Genomic_DNA"/>
</dbReference>
<dbReference type="STRING" id="675120.N1PEX1"/>
<feature type="chain" id="PRO_5004108744" description="Stress response protein ish1" evidence="2">
    <location>
        <begin position="20"/>
        <end position="437"/>
    </location>
</feature>
<dbReference type="HOGENOM" id="CLU_698261_0_0_1"/>
<gene>
    <name evidence="3" type="ORF">DOTSEDRAFT_73560</name>
</gene>
<feature type="compositionally biased region" description="Low complexity" evidence="1">
    <location>
        <begin position="398"/>
        <end position="423"/>
    </location>
</feature>
<sequence length="437" mass="47204">MKISFASLALACLATQATADWFGKAAYDKWHETELERWLSDHDIPYPAASDRKDLQDLVKKNWENNIVKPYNSWDVNQLQNYLGSKGQEVKKGTEKNKDSLIQQVQSYWHQTGDQANDAYYNVEKWIFDTWTESQLKAFLDKHNIPNPNPRTRDSLLSTARSNYHKVSEKAGETAAYPGNWLYDSWSDSDLKAWLDERGVPVPQPSSRDKLIASLRRNSKIASDRASEKYASASKSASSAQQSLSDQLLESWSDSEIKAWFDKNGVPVPQGSKRNELIALARKHSQQAIHGNTASSASKSAASAYGAATSSAGNYYAQATDDAYSGFRYYYDLVANNLGFASAEASASLSSAASVASKSLSSASSTGSIEASKSSIEASKSASSASVQASKSASSASVEASKNAKSGASQASKSAQSVASVAKGKAKSATDRAKAEL</sequence>
<reference evidence="3 4" key="2">
    <citation type="journal article" date="2012" name="PLoS Pathog.">
        <title>Diverse lifestyles and strategies of plant pathogenesis encoded in the genomes of eighteen Dothideomycetes fungi.</title>
        <authorList>
            <person name="Ohm R.A."/>
            <person name="Feau N."/>
            <person name="Henrissat B."/>
            <person name="Schoch C.L."/>
            <person name="Horwitz B.A."/>
            <person name="Barry K.W."/>
            <person name="Condon B.J."/>
            <person name="Copeland A.C."/>
            <person name="Dhillon B."/>
            <person name="Glaser F."/>
            <person name="Hesse C.N."/>
            <person name="Kosti I."/>
            <person name="LaButti K."/>
            <person name="Lindquist E.A."/>
            <person name="Lucas S."/>
            <person name="Salamov A.A."/>
            <person name="Bradshaw R.E."/>
            <person name="Ciuffetti L."/>
            <person name="Hamelin R.C."/>
            <person name="Kema G.H.J."/>
            <person name="Lawrence C."/>
            <person name="Scott J.A."/>
            <person name="Spatafora J.W."/>
            <person name="Turgeon B.G."/>
            <person name="de Wit P.J.G.M."/>
            <person name="Zhong S."/>
            <person name="Goodwin S.B."/>
            <person name="Grigoriev I.V."/>
        </authorList>
    </citation>
    <scope>NUCLEOTIDE SEQUENCE [LARGE SCALE GENOMIC DNA]</scope>
    <source>
        <strain evidence="4">NZE10 / CBS 128990</strain>
    </source>
</reference>
<evidence type="ECO:0000256" key="2">
    <source>
        <dbReference type="SAM" id="SignalP"/>
    </source>
</evidence>
<evidence type="ECO:0000313" key="3">
    <source>
        <dbReference type="EMBL" id="EME41168.1"/>
    </source>
</evidence>
<dbReference type="OrthoDB" id="2527403at2759"/>
<dbReference type="Pfam" id="PF10281">
    <property type="entry name" value="Ish1"/>
    <property type="match status" value="5"/>
</dbReference>